<dbReference type="EMBL" id="LT594323">
    <property type="protein sequence ID" value="SBT40622.1"/>
    <property type="molecule type" value="Genomic_DNA"/>
</dbReference>
<name>A0A1A8Z9I8_9ACTN</name>
<gene>
    <name evidence="1" type="ORF">GA0070611_1328</name>
</gene>
<sequence length="321" mass="34981">MSRNLKVSCVNCQEVVLGRAGTGGRGRDTAWFVHCRTCAELAQEQLEPLDLLPADSGLVIYRCRRCGDRRVCRAGWRTRCHVCLDGRSAGSALDAGAALLARMPQEADLAAGVRQFAGLAADAPVPVRTAAEFSAAVALGEDLDRYARDGWSVVAGDVHGLPWFGRRLQPTSHGTWAIHDTCGTLQKATTAQAVCRSCQPEPGSRSFLLLQDTPYLLYLVRHRGLQKFGVGGERRVRTHLGAGATVLQVLEARHADVITAEAILKRQKQMEAVPLRFWRTRRMPASFGVGTEVVRASVPINLSVVLPNGVDVTHRFTREPV</sequence>
<accession>A0A1A8Z9I8</accession>
<keyword evidence="2" id="KW-1185">Reference proteome</keyword>
<proteinExistence type="predicted"/>
<reference evidence="2" key="1">
    <citation type="submission" date="2016-06" db="EMBL/GenBank/DDBJ databases">
        <authorList>
            <person name="Varghese N."/>
            <person name="Submissions Spin"/>
        </authorList>
    </citation>
    <scope>NUCLEOTIDE SEQUENCE [LARGE SCALE GENOMIC DNA]</scope>
    <source>
        <strain evidence="2">DSM 44815</strain>
    </source>
</reference>
<dbReference type="AlphaFoldDB" id="A0A1A8Z9I8"/>
<organism evidence="1 2">
    <name type="scientific">Micromonospora auratinigra</name>
    <dbReference type="NCBI Taxonomy" id="261654"/>
    <lineage>
        <taxon>Bacteria</taxon>
        <taxon>Bacillati</taxon>
        <taxon>Actinomycetota</taxon>
        <taxon>Actinomycetes</taxon>
        <taxon>Micromonosporales</taxon>
        <taxon>Micromonosporaceae</taxon>
        <taxon>Micromonospora</taxon>
    </lineage>
</organism>
<dbReference type="PATRIC" id="fig|261654.4.peg.1353"/>
<protein>
    <submittedName>
        <fullName evidence="1">Uncharacterized protein</fullName>
    </submittedName>
</protein>
<evidence type="ECO:0000313" key="2">
    <source>
        <dbReference type="Proteomes" id="UP000199385"/>
    </source>
</evidence>
<dbReference type="STRING" id="261654.GA0070611_1328"/>
<dbReference type="Proteomes" id="UP000199385">
    <property type="component" value="Chromosome I"/>
</dbReference>
<evidence type="ECO:0000313" key="1">
    <source>
        <dbReference type="EMBL" id="SBT40622.1"/>
    </source>
</evidence>